<protein>
    <recommendedName>
        <fullName evidence="1">Glycosyltransferase 2-like domain-containing protein</fullName>
    </recommendedName>
</protein>
<dbReference type="PANTHER" id="PTHR43685">
    <property type="entry name" value="GLYCOSYLTRANSFERASE"/>
    <property type="match status" value="1"/>
</dbReference>
<dbReference type="Pfam" id="PF00535">
    <property type="entry name" value="Glycos_transf_2"/>
    <property type="match status" value="1"/>
</dbReference>
<dbReference type="AlphaFoldDB" id="A0A7W0CML0"/>
<accession>A0A7W0CML0</accession>
<feature type="domain" description="Glycosyltransferase 2-like" evidence="1">
    <location>
        <begin position="71"/>
        <end position="209"/>
    </location>
</feature>
<proteinExistence type="predicted"/>
<evidence type="ECO:0000313" key="3">
    <source>
        <dbReference type="Proteomes" id="UP000530928"/>
    </source>
</evidence>
<name>A0A7W0CML0_9ACTN</name>
<evidence type="ECO:0000259" key="1">
    <source>
        <dbReference type="Pfam" id="PF00535"/>
    </source>
</evidence>
<dbReference type="SUPFAM" id="SSF53448">
    <property type="entry name" value="Nucleotide-diphospho-sugar transferases"/>
    <property type="match status" value="1"/>
</dbReference>
<gene>
    <name evidence="2" type="ORF">HNR30_005256</name>
</gene>
<dbReference type="PANTHER" id="PTHR43685:SF2">
    <property type="entry name" value="GLYCOSYLTRANSFERASE 2-LIKE DOMAIN-CONTAINING PROTEIN"/>
    <property type="match status" value="1"/>
</dbReference>
<evidence type="ECO:0000313" key="2">
    <source>
        <dbReference type="EMBL" id="MBA2893895.1"/>
    </source>
</evidence>
<dbReference type="InterPro" id="IPR050834">
    <property type="entry name" value="Glycosyltransf_2"/>
</dbReference>
<dbReference type="EMBL" id="JACDUR010000005">
    <property type="protein sequence ID" value="MBA2893895.1"/>
    <property type="molecule type" value="Genomic_DNA"/>
</dbReference>
<sequence>MSSDVDDLRAEQILLAREVLRAREEGDKTLDLQRRVVEGFLDGREAHFGPEECTPLPDAEILAREGRDVFVVVKFMDEAPHIADTFRSLLNQQGVDLGRMVIVAVDNNSTDGSDQIVKGIIDLNKGPARVVYLNQTRPGAGHAARLGVDTSIATVLRMCESDGDWSRLQDAVIALSDGDTVYHPHVLREVLRVFHDDQDVDAVMPFLAYKATAALRLFDGYRAATPDELACLADRSTIAEIDVDLSGLLAFDRLPRWRRRAEGDEMELTTAAGAVVRVPMPATDKHGRRFGTVRDPAGRLAYVLEDRTIVLAEAPVSGWDAALVFLENGGVRRDEKWRWHAVVGHDIFLTWLFDGMGVPEAMVYPDTSDALKAIRTWAFAIGGQHQLRRPGLRIVTGSDYQTGRVLQATGCTVRLGPASAYAETEIDRLIKMARNLMKGQPVFYGQTRDSAIERASGLYVHMTRIQTDIEAEVRGYDDAAFERTIFPERLLFPLRWIFQNALRFYAHEDPRARRIVREGLLEVFFPGRAAQVEARWFSEAMVVRIRRAGHDERLDLAERLAEELIAEHHEEIMGCYRRTLADFLTRQAVPADRYDWLLEGLERTRNALRERLPAVDPAVVWGEGEFVIDVERGQAVHVRGQAE</sequence>
<dbReference type="InterPro" id="IPR001173">
    <property type="entry name" value="Glyco_trans_2-like"/>
</dbReference>
<dbReference type="Gene3D" id="3.90.550.10">
    <property type="entry name" value="Spore Coat Polysaccharide Biosynthesis Protein SpsA, Chain A"/>
    <property type="match status" value="1"/>
</dbReference>
<comment type="caution">
    <text evidence="2">The sequence shown here is derived from an EMBL/GenBank/DDBJ whole genome shotgun (WGS) entry which is preliminary data.</text>
</comment>
<keyword evidence="3" id="KW-1185">Reference proteome</keyword>
<reference evidence="2 3" key="1">
    <citation type="submission" date="2020-07" db="EMBL/GenBank/DDBJ databases">
        <title>Genomic Encyclopedia of Type Strains, Phase IV (KMG-IV): sequencing the most valuable type-strain genomes for metagenomic binning, comparative biology and taxonomic classification.</title>
        <authorList>
            <person name="Goeker M."/>
        </authorList>
    </citation>
    <scope>NUCLEOTIDE SEQUENCE [LARGE SCALE GENOMIC DNA]</scope>
    <source>
        <strain evidence="2 3">DSM 45533</strain>
    </source>
</reference>
<organism evidence="2 3">
    <name type="scientific">Nonomuraea soli</name>
    <dbReference type="NCBI Taxonomy" id="1032476"/>
    <lineage>
        <taxon>Bacteria</taxon>
        <taxon>Bacillati</taxon>
        <taxon>Actinomycetota</taxon>
        <taxon>Actinomycetes</taxon>
        <taxon>Streptosporangiales</taxon>
        <taxon>Streptosporangiaceae</taxon>
        <taxon>Nonomuraea</taxon>
    </lineage>
</organism>
<dbReference type="RefSeq" id="WP_181612645.1">
    <property type="nucleotide sequence ID" value="NZ_BAABAM010000005.1"/>
</dbReference>
<dbReference type="InterPro" id="IPR029044">
    <property type="entry name" value="Nucleotide-diphossugar_trans"/>
</dbReference>
<dbReference type="CDD" id="cd00761">
    <property type="entry name" value="Glyco_tranf_GTA_type"/>
    <property type="match status" value="1"/>
</dbReference>
<dbReference type="Proteomes" id="UP000530928">
    <property type="component" value="Unassembled WGS sequence"/>
</dbReference>